<comment type="caution">
    <text evidence="2">The sequence shown here is derived from an EMBL/GenBank/DDBJ whole genome shotgun (WGS) entry which is preliminary data.</text>
</comment>
<reference evidence="2" key="1">
    <citation type="journal article" date="2023" name="G3 (Bethesda)">
        <title>Whole genome assemblies of Zophobas morio and Tenebrio molitor.</title>
        <authorList>
            <person name="Kaur S."/>
            <person name="Stinson S.A."/>
            <person name="diCenzo G.C."/>
        </authorList>
    </citation>
    <scope>NUCLEOTIDE SEQUENCE</scope>
    <source>
        <strain evidence="2">QUZm001</strain>
    </source>
</reference>
<accession>A0AA38I3R5</accession>
<dbReference type="GO" id="GO:1902936">
    <property type="term" value="F:phosphatidylinositol bisphosphate binding"/>
    <property type="evidence" value="ECO:0007669"/>
    <property type="project" value="TreeGrafter"/>
</dbReference>
<dbReference type="AlphaFoldDB" id="A0AA38I3R5"/>
<dbReference type="InterPro" id="IPR036273">
    <property type="entry name" value="CRAL/TRIO_N_dom_sf"/>
</dbReference>
<dbReference type="CDD" id="cd00170">
    <property type="entry name" value="SEC14"/>
    <property type="match status" value="1"/>
</dbReference>
<dbReference type="InterPro" id="IPR001251">
    <property type="entry name" value="CRAL-TRIO_dom"/>
</dbReference>
<dbReference type="PRINTS" id="PR00180">
    <property type="entry name" value="CRETINALDHBP"/>
</dbReference>
<sequence length="304" mass="35547">MNLMLPTHEQYLYLCKENNDDPKTRDRDLESIKEWLRQEPHLPDAFGDKAILNFLRWGKFSLEKTKKRMDMYFTIRSAFPHLFTNRDISNPELKSNHDYFLFAVLPFMTDKARRITVVSAPRDDFQSEDLVNFGKIVFMISDIRLHLEEGALDTYIIDASIIQIKHFPKVPVSAIKDFLVSALEGYPVRVKEVHVVNASTVVSLVLKWASHFIKDKIIRRIQIHENLESLHKCIPKEYLPEEFGGTAGKLIDFNKQWILTLEERKQWIKEQEKLKADESKRVAVGTNRNNIFGVEGSFRQLKID</sequence>
<evidence type="ECO:0000259" key="1">
    <source>
        <dbReference type="PROSITE" id="PS50191"/>
    </source>
</evidence>
<proteinExistence type="predicted"/>
<dbReference type="SUPFAM" id="SSF46938">
    <property type="entry name" value="CRAL/TRIO N-terminal domain"/>
    <property type="match status" value="1"/>
</dbReference>
<dbReference type="PANTHER" id="PTHR10174:SF230">
    <property type="entry name" value="ALPHA-TOCOPHEROL TRANSFER PROTEIN-LIKE"/>
    <property type="match status" value="1"/>
</dbReference>
<evidence type="ECO:0000313" key="3">
    <source>
        <dbReference type="Proteomes" id="UP001168821"/>
    </source>
</evidence>
<dbReference type="Gene3D" id="1.10.8.20">
    <property type="entry name" value="N-terminal domain of phosphatidylinositol transfer protein sec14p"/>
    <property type="match status" value="1"/>
</dbReference>
<dbReference type="GO" id="GO:0016020">
    <property type="term" value="C:membrane"/>
    <property type="evidence" value="ECO:0007669"/>
    <property type="project" value="TreeGrafter"/>
</dbReference>
<dbReference type="Proteomes" id="UP001168821">
    <property type="component" value="Unassembled WGS sequence"/>
</dbReference>
<dbReference type="SUPFAM" id="SSF52087">
    <property type="entry name" value="CRAL/TRIO domain"/>
    <property type="match status" value="1"/>
</dbReference>
<name>A0AA38I3R5_9CUCU</name>
<dbReference type="InterPro" id="IPR036865">
    <property type="entry name" value="CRAL-TRIO_dom_sf"/>
</dbReference>
<dbReference type="PROSITE" id="PS50191">
    <property type="entry name" value="CRAL_TRIO"/>
    <property type="match status" value="1"/>
</dbReference>
<organism evidence="2 3">
    <name type="scientific">Zophobas morio</name>
    <dbReference type="NCBI Taxonomy" id="2755281"/>
    <lineage>
        <taxon>Eukaryota</taxon>
        <taxon>Metazoa</taxon>
        <taxon>Ecdysozoa</taxon>
        <taxon>Arthropoda</taxon>
        <taxon>Hexapoda</taxon>
        <taxon>Insecta</taxon>
        <taxon>Pterygota</taxon>
        <taxon>Neoptera</taxon>
        <taxon>Endopterygota</taxon>
        <taxon>Coleoptera</taxon>
        <taxon>Polyphaga</taxon>
        <taxon>Cucujiformia</taxon>
        <taxon>Tenebrionidae</taxon>
        <taxon>Zophobas</taxon>
    </lineage>
</organism>
<feature type="domain" description="CRAL-TRIO" evidence="1">
    <location>
        <begin position="92"/>
        <end position="251"/>
    </location>
</feature>
<gene>
    <name evidence="2" type="ORF">Zmor_020350</name>
</gene>
<dbReference type="EMBL" id="JALNTZ010000006">
    <property type="protein sequence ID" value="KAJ3648555.1"/>
    <property type="molecule type" value="Genomic_DNA"/>
</dbReference>
<evidence type="ECO:0000313" key="2">
    <source>
        <dbReference type="EMBL" id="KAJ3648555.1"/>
    </source>
</evidence>
<dbReference type="Pfam" id="PF00650">
    <property type="entry name" value="CRAL_TRIO"/>
    <property type="match status" value="1"/>
</dbReference>
<dbReference type="PANTHER" id="PTHR10174">
    <property type="entry name" value="ALPHA-TOCOPHEROL TRANSFER PROTEIN-RELATED"/>
    <property type="match status" value="1"/>
</dbReference>
<dbReference type="SMART" id="SM00516">
    <property type="entry name" value="SEC14"/>
    <property type="match status" value="1"/>
</dbReference>
<dbReference type="Gene3D" id="3.40.525.10">
    <property type="entry name" value="CRAL-TRIO lipid binding domain"/>
    <property type="match status" value="1"/>
</dbReference>
<keyword evidence="3" id="KW-1185">Reference proteome</keyword>
<protein>
    <recommendedName>
        <fullName evidence="1">CRAL-TRIO domain-containing protein</fullName>
    </recommendedName>
</protein>